<dbReference type="KEGG" id="ccr:CC_2892"/>
<keyword evidence="1" id="KW-0472">Membrane</keyword>
<keyword evidence="1" id="KW-1133">Transmembrane helix</keyword>
<proteinExistence type="predicted"/>
<feature type="transmembrane region" description="Helical" evidence="1">
    <location>
        <begin position="256"/>
        <end position="276"/>
    </location>
</feature>
<protein>
    <submittedName>
        <fullName evidence="2">Uncharacterized protein</fullName>
    </submittedName>
</protein>
<feature type="transmembrane region" description="Helical" evidence="1">
    <location>
        <begin position="46"/>
        <end position="64"/>
    </location>
</feature>
<dbReference type="eggNOG" id="ENOG5032SFM">
    <property type="taxonomic scope" value="Bacteria"/>
</dbReference>
<dbReference type="PATRIC" id="fig|190650.5.peg.2896"/>
<evidence type="ECO:0000313" key="3">
    <source>
        <dbReference type="Proteomes" id="UP000001816"/>
    </source>
</evidence>
<evidence type="ECO:0000256" key="1">
    <source>
        <dbReference type="SAM" id="Phobius"/>
    </source>
</evidence>
<feature type="transmembrane region" description="Helical" evidence="1">
    <location>
        <begin position="151"/>
        <end position="169"/>
    </location>
</feature>
<name>Q9A4E2_CAUVC</name>
<feature type="transmembrane region" description="Helical" evidence="1">
    <location>
        <begin position="125"/>
        <end position="144"/>
    </location>
</feature>
<feature type="transmembrane region" description="Helical" evidence="1">
    <location>
        <begin position="181"/>
        <end position="203"/>
    </location>
</feature>
<dbReference type="AlphaFoldDB" id="Q9A4E2"/>
<dbReference type="EMBL" id="AE005673">
    <property type="protein sequence ID" value="AAK24856.1"/>
    <property type="molecule type" value="Genomic_DNA"/>
</dbReference>
<reference evidence="2 3" key="1">
    <citation type="journal article" date="2001" name="Proc. Natl. Acad. Sci. U.S.A.">
        <title>Complete genome sequence of Caulobacter crescentus.</title>
        <authorList>
            <person name="Nierman W.C."/>
            <person name="Feldblyum T.V."/>
            <person name="Laub M.T."/>
            <person name="Paulsen I.T."/>
            <person name="Nelson K.E."/>
            <person name="Eisen J.A."/>
            <person name="Heidelberg J.F."/>
            <person name="Alley M.R."/>
            <person name="Ohta N."/>
            <person name="Maddock J.R."/>
            <person name="Potocka I."/>
            <person name="Nelson W.C."/>
            <person name="Newton A."/>
            <person name="Stephens C."/>
            <person name="Phadke N.D."/>
            <person name="Ely B."/>
            <person name="DeBoy R.T."/>
            <person name="Dodson R.J."/>
            <person name="Durkin A.S."/>
            <person name="Gwinn M.L."/>
            <person name="Haft D.H."/>
            <person name="Kolonay J.F."/>
            <person name="Smit J."/>
            <person name="Craven M.B."/>
            <person name="Khouri H."/>
            <person name="Shetty J."/>
            <person name="Berry K."/>
            <person name="Utterback T."/>
            <person name="Tran K."/>
            <person name="Wolf A."/>
            <person name="Vamathevan J."/>
            <person name="Ermolaeva M."/>
            <person name="White O."/>
            <person name="Salzberg S.L."/>
            <person name="Venter J.C."/>
            <person name="Shapiro L."/>
            <person name="Fraser C.M."/>
        </authorList>
    </citation>
    <scope>NUCLEOTIDE SEQUENCE [LARGE SCALE GENOMIC DNA]</scope>
    <source>
        <strain evidence="3">ATCC 19089 / CB15</strain>
    </source>
</reference>
<keyword evidence="1" id="KW-0812">Transmembrane</keyword>
<organism evidence="2 3">
    <name type="scientific">Caulobacter vibrioides (strain ATCC 19089 / CIP 103742 / CB 15)</name>
    <name type="common">Caulobacter crescentus</name>
    <dbReference type="NCBI Taxonomy" id="190650"/>
    <lineage>
        <taxon>Bacteria</taxon>
        <taxon>Pseudomonadati</taxon>
        <taxon>Pseudomonadota</taxon>
        <taxon>Alphaproteobacteria</taxon>
        <taxon>Caulobacterales</taxon>
        <taxon>Caulobacteraceae</taxon>
        <taxon>Caulobacter</taxon>
    </lineage>
</organism>
<dbReference type="EnsemblBacteria" id="AAK24856">
    <property type="protein sequence ID" value="AAK24856"/>
    <property type="gene ID" value="CC_2892"/>
</dbReference>
<dbReference type="BioCyc" id="CAULO:CC2892-MONOMER"/>
<accession>Q9A4E2</accession>
<dbReference type="Proteomes" id="UP000001816">
    <property type="component" value="Chromosome"/>
</dbReference>
<feature type="transmembrane region" description="Helical" evidence="1">
    <location>
        <begin position="336"/>
        <end position="358"/>
    </location>
</feature>
<dbReference type="PIR" id="D87607">
    <property type="entry name" value="D87607"/>
</dbReference>
<feature type="transmembrane region" description="Helical" evidence="1">
    <location>
        <begin position="288"/>
        <end position="315"/>
    </location>
</feature>
<keyword evidence="3" id="KW-1185">Reference proteome</keyword>
<feature type="transmembrane region" description="Helical" evidence="1">
    <location>
        <begin position="370"/>
        <end position="392"/>
    </location>
</feature>
<sequence>MGPWGPCATLRRGVSSDDFAASNRGPRVGRRGIDRGVTRMFGNKTAWVRAGAIVLWCLVLAAVLSTNRMLSLSVDASYHLQVMEVVRRAFLVPAVGHEWMAEMVAYPKLSHRFAGLFATLGWSEINALLMAGVLSAGVAWLVLFDQARRVSLTYLAICAALALINVYALRGVIGAELVRNFFYPQMVGEAVAALGVAGGAVVLARSRPMFAAYGAAMVLLCGCFHLVPTLRLCGALMAMLGLAVLRDMIHARRIDWIGLGGLLLIAAGLVGNPFFWSMRWMAVNNGSIHFAIPMTLNGLAGLSALLVVLSAWIFLIEALRPPAAVEEDAGPTRAAVLLAALGAGAGVSMLAQYALYALRGEGSEYAVLKHGFGVCTLLVFVIPLWGMTVLGVRGAAFEEKSGWSARLGVVPALAAQLLVMLAVFLRPSVYEVPQVTAVLRDVREVRLTRGLHGEQVMFSASQVPAVATYMGTIGMLQSAHGGNVLSLLDDGRPNRPGDVPYIVTLAGDAYDKPGCRSGAPLGLVVVVVGSCVEPPSLLFKAGGSGVSALRTGWSAPEAGGVWADGRQAVVEMRLSEAQASLPGAVLEVATFAFLPLKTSTRTVTVSAGGASETFTFNRQNAIRHDYRLLLPAETLRSGVVRVVFDTKDPQTPASLGLGADNRLMGAGLEAMRIVSAAP</sequence>
<feature type="transmembrane region" description="Helical" evidence="1">
    <location>
        <begin position="404"/>
        <end position="425"/>
    </location>
</feature>
<gene>
    <name evidence="2" type="ordered locus">CC_2892</name>
</gene>
<dbReference type="HOGENOM" id="CLU_470789_0_0_5"/>
<evidence type="ECO:0000313" key="2">
    <source>
        <dbReference type="EMBL" id="AAK24856.1"/>
    </source>
</evidence>